<name>A0AA88GD92_NAELO</name>
<dbReference type="Proteomes" id="UP000816034">
    <property type="component" value="Unassembled WGS sequence"/>
</dbReference>
<evidence type="ECO:0000313" key="1">
    <source>
        <dbReference type="EMBL" id="KAG2370790.1"/>
    </source>
</evidence>
<evidence type="ECO:0000313" key="2">
    <source>
        <dbReference type="EMBL" id="KAG2381604.1"/>
    </source>
</evidence>
<accession>A0AA88GD92</accession>
<dbReference type="AlphaFoldDB" id="A0AA88GD92"/>
<evidence type="ECO:0000313" key="3">
    <source>
        <dbReference type="Proteomes" id="UP000816034"/>
    </source>
</evidence>
<dbReference type="EMBL" id="PYSW02000079">
    <property type="protein sequence ID" value="KAG2370790.1"/>
    <property type="molecule type" value="Genomic_DNA"/>
</dbReference>
<reference evidence="1" key="2">
    <citation type="submission" date="2020-04" db="EMBL/GenBank/DDBJ databases">
        <authorList>
            <person name="Liechti N."/>
            <person name="Schuerch N."/>
            <person name="Bruggmann R."/>
            <person name="Wittwer M."/>
        </authorList>
    </citation>
    <scope>NUCLEOTIDE SEQUENCE</scope>
    <source>
        <strain evidence="1">ATCC 30569</strain>
    </source>
</reference>
<keyword evidence="3" id="KW-1185">Reference proteome</keyword>
<dbReference type="RefSeq" id="XP_044547284.1">
    <property type="nucleotide sequence ID" value="XM_044695798.1"/>
</dbReference>
<comment type="caution">
    <text evidence="1">The sequence shown here is derived from an EMBL/GenBank/DDBJ whole genome shotgun (WGS) entry which is preliminary data.</text>
</comment>
<protein>
    <submittedName>
        <fullName evidence="1">Uncharacterized protein</fullName>
    </submittedName>
</protein>
<proteinExistence type="predicted"/>
<reference evidence="1 3" key="1">
    <citation type="journal article" date="2018" name="BMC Genomics">
        <title>The genome of Naegleria lovaniensis, the basis for a comparative approach to unravel pathogenicity factors of the human pathogenic amoeba N. fowleri.</title>
        <authorList>
            <person name="Liechti N."/>
            <person name="Schurch N."/>
            <person name="Bruggmann R."/>
            <person name="Wittwer M."/>
        </authorList>
    </citation>
    <scope>NUCLEOTIDE SEQUENCE [LARGE SCALE GENOMIC DNA]</scope>
    <source>
        <strain evidence="1 3">ATCC 30569</strain>
    </source>
</reference>
<dbReference type="GeneID" id="68098443"/>
<organism evidence="1 3">
    <name type="scientific">Naegleria lovaniensis</name>
    <name type="common">Amoeba</name>
    <dbReference type="NCBI Taxonomy" id="51637"/>
    <lineage>
        <taxon>Eukaryota</taxon>
        <taxon>Discoba</taxon>
        <taxon>Heterolobosea</taxon>
        <taxon>Tetramitia</taxon>
        <taxon>Eutetramitia</taxon>
        <taxon>Vahlkampfiidae</taxon>
        <taxon>Naegleria</taxon>
    </lineage>
</organism>
<sequence length="143" mass="16613">MLQNFKNKQSNAHITIGGITFHKQQLIHQVTFSHKTSCDVSRYRRFDKRKPNTISQQSNSLSWQLYSLLTSQEQIEKPEANQTLNSEYLSIGDYVLQLDENNYVFICQIKQIKQWTKRTKKNKTFVAEWLFAAAAGLNGPSLE</sequence>
<gene>
    <name evidence="2" type="ORF">C9374_005988</name>
    <name evidence="1" type="ORF">C9374_014205</name>
</gene>
<dbReference type="EMBL" id="PYSW02000026">
    <property type="protein sequence ID" value="KAG2381604.1"/>
    <property type="molecule type" value="Genomic_DNA"/>
</dbReference>